<organism evidence="2 3">
    <name type="scientific">Periconia macrospinosa</name>
    <dbReference type="NCBI Taxonomy" id="97972"/>
    <lineage>
        <taxon>Eukaryota</taxon>
        <taxon>Fungi</taxon>
        <taxon>Dikarya</taxon>
        <taxon>Ascomycota</taxon>
        <taxon>Pezizomycotina</taxon>
        <taxon>Dothideomycetes</taxon>
        <taxon>Pleosporomycetidae</taxon>
        <taxon>Pleosporales</taxon>
        <taxon>Massarineae</taxon>
        <taxon>Periconiaceae</taxon>
        <taxon>Periconia</taxon>
    </lineage>
</organism>
<feature type="region of interest" description="Disordered" evidence="1">
    <location>
        <begin position="122"/>
        <end position="147"/>
    </location>
</feature>
<name>A0A2V1DED0_9PLEO</name>
<feature type="compositionally biased region" description="Polar residues" evidence="1">
    <location>
        <begin position="126"/>
        <end position="147"/>
    </location>
</feature>
<dbReference type="EMBL" id="KZ805493">
    <property type="protein sequence ID" value="PVH95539.1"/>
    <property type="molecule type" value="Genomic_DNA"/>
</dbReference>
<feature type="region of interest" description="Disordered" evidence="1">
    <location>
        <begin position="1"/>
        <end position="91"/>
    </location>
</feature>
<dbReference type="Proteomes" id="UP000244855">
    <property type="component" value="Unassembled WGS sequence"/>
</dbReference>
<sequence>MTNQNVYRHNGHAAASTTGQTTPKRPTVSPITPRRSTVSPITPRRPTVSPITPRRPTVSPITPRRPTVSPITPRRPTVSPITPRRPTVSPPINRDAMWTALLEVANQEIRDVVKNYKLSLSDHADTSNSVPNKASPVNTKTSNSVPTTPNRLTVYVITLKRPTVSLITPNYTSTSNGFATYTPSIPYSPSPTPTSAALLDTRSMFAYKTFVCIVAEEERAEEHEKNDPDYEFGGCLISIFHRPF</sequence>
<feature type="compositionally biased region" description="Polar residues" evidence="1">
    <location>
        <begin position="15"/>
        <end position="24"/>
    </location>
</feature>
<dbReference type="AlphaFoldDB" id="A0A2V1DED0"/>
<evidence type="ECO:0000313" key="2">
    <source>
        <dbReference type="EMBL" id="PVH95539.1"/>
    </source>
</evidence>
<protein>
    <submittedName>
        <fullName evidence="2">Uncharacterized protein</fullName>
    </submittedName>
</protein>
<dbReference type="STRING" id="97972.A0A2V1DED0"/>
<evidence type="ECO:0000313" key="3">
    <source>
        <dbReference type="Proteomes" id="UP000244855"/>
    </source>
</evidence>
<reference evidence="2 3" key="1">
    <citation type="journal article" date="2018" name="Sci. Rep.">
        <title>Comparative genomics provides insights into the lifestyle and reveals functional heterogeneity of dark septate endophytic fungi.</title>
        <authorList>
            <person name="Knapp D.G."/>
            <person name="Nemeth J.B."/>
            <person name="Barry K."/>
            <person name="Hainaut M."/>
            <person name="Henrissat B."/>
            <person name="Johnson J."/>
            <person name="Kuo A."/>
            <person name="Lim J.H.P."/>
            <person name="Lipzen A."/>
            <person name="Nolan M."/>
            <person name="Ohm R.A."/>
            <person name="Tamas L."/>
            <person name="Grigoriev I.V."/>
            <person name="Spatafora J.W."/>
            <person name="Nagy L.G."/>
            <person name="Kovacs G.M."/>
        </authorList>
    </citation>
    <scope>NUCLEOTIDE SEQUENCE [LARGE SCALE GENOMIC DNA]</scope>
    <source>
        <strain evidence="2 3">DSE2036</strain>
    </source>
</reference>
<accession>A0A2V1DED0</accession>
<keyword evidence="3" id="KW-1185">Reference proteome</keyword>
<proteinExistence type="predicted"/>
<gene>
    <name evidence="2" type="ORF">DM02DRAFT_632803</name>
</gene>
<evidence type="ECO:0000256" key="1">
    <source>
        <dbReference type="SAM" id="MobiDB-lite"/>
    </source>
</evidence>